<evidence type="ECO:0000313" key="1">
    <source>
        <dbReference type="EMBL" id="KAF3555147.1"/>
    </source>
</evidence>
<gene>
    <name evidence="1" type="ORF">F2Q69_00014281</name>
</gene>
<dbReference type="AlphaFoldDB" id="A0A8S9QTT4"/>
<dbReference type="Proteomes" id="UP000712600">
    <property type="component" value="Unassembled WGS sequence"/>
</dbReference>
<reference evidence="1" key="1">
    <citation type="submission" date="2019-12" db="EMBL/GenBank/DDBJ databases">
        <title>Genome sequencing and annotation of Brassica cretica.</title>
        <authorList>
            <person name="Studholme D.J."/>
            <person name="Sarris P."/>
        </authorList>
    </citation>
    <scope>NUCLEOTIDE SEQUENCE</scope>
    <source>
        <strain evidence="1">PFS-109/04</strain>
        <tissue evidence="1">Leaf</tissue>
    </source>
</reference>
<organism evidence="1 2">
    <name type="scientific">Brassica cretica</name>
    <name type="common">Mustard</name>
    <dbReference type="NCBI Taxonomy" id="69181"/>
    <lineage>
        <taxon>Eukaryota</taxon>
        <taxon>Viridiplantae</taxon>
        <taxon>Streptophyta</taxon>
        <taxon>Embryophyta</taxon>
        <taxon>Tracheophyta</taxon>
        <taxon>Spermatophyta</taxon>
        <taxon>Magnoliopsida</taxon>
        <taxon>eudicotyledons</taxon>
        <taxon>Gunneridae</taxon>
        <taxon>Pentapetalae</taxon>
        <taxon>rosids</taxon>
        <taxon>malvids</taxon>
        <taxon>Brassicales</taxon>
        <taxon>Brassicaceae</taxon>
        <taxon>Brassiceae</taxon>
        <taxon>Brassica</taxon>
    </lineage>
</organism>
<comment type="caution">
    <text evidence="1">The sequence shown here is derived from an EMBL/GenBank/DDBJ whole genome shotgun (WGS) entry which is preliminary data.</text>
</comment>
<proteinExistence type="predicted"/>
<sequence length="96" mass="11103">MVKIFNWALDNPGSNLMLSGQDLSKNSAYVEALLFVRRQNYKVLLATSFKTHQGTYLICFLRLSLRLSLRLFVLVLFIFQTQAQTQTQLVVRFEDA</sequence>
<evidence type="ECO:0000313" key="2">
    <source>
        <dbReference type="Proteomes" id="UP000712600"/>
    </source>
</evidence>
<protein>
    <submittedName>
        <fullName evidence="1">Uncharacterized protein</fullName>
    </submittedName>
</protein>
<accession>A0A8S9QTT4</accession>
<dbReference type="EMBL" id="QGKX02000996">
    <property type="protein sequence ID" value="KAF3555147.1"/>
    <property type="molecule type" value="Genomic_DNA"/>
</dbReference>
<name>A0A8S9QTT4_BRACR</name>